<feature type="compositionally biased region" description="Basic and acidic residues" evidence="1">
    <location>
        <begin position="199"/>
        <end position="210"/>
    </location>
</feature>
<dbReference type="OrthoDB" id="10614768at2759"/>
<feature type="compositionally biased region" description="Basic residues" evidence="1">
    <location>
        <begin position="179"/>
        <end position="189"/>
    </location>
</feature>
<feature type="region of interest" description="Disordered" evidence="1">
    <location>
        <begin position="26"/>
        <end position="49"/>
    </location>
</feature>
<evidence type="ECO:0000256" key="1">
    <source>
        <dbReference type="SAM" id="MobiDB-lite"/>
    </source>
</evidence>
<accession>A0A9W9ZF56</accession>
<proteinExistence type="predicted"/>
<comment type="caution">
    <text evidence="2">The sequence shown here is derived from an EMBL/GenBank/DDBJ whole genome shotgun (WGS) entry which is preliminary data.</text>
</comment>
<protein>
    <submittedName>
        <fullName evidence="2">Uncharacterized protein</fullName>
    </submittedName>
</protein>
<feature type="compositionally biased region" description="Polar residues" evidence="1">
    <location>
        <begin position="155"/>
        <end position="174"/>
    </location>
</feature>
<reference evidence="2" key="1">
    <citation type="submission" date="2023-01" db="EMBL/GenBank/DDBJ databases">
        <title>Genome assembly of the deep-sea coral Lophelia pertusa.</title>
        <authorList>
            <person name="Herrera S."/>
            <person name="Cordes E."/>
        </authorList>
    </citation>
    <scope>NUCLEOTIDE SEQUENCE</scope>
    <source>
        <strain evidence="2">USNM1676648</strain>
        <tissue evidence="2">Polyp</tissue>
    </source>
</reference>
<evidence type="ECO:0000313" key="2">
    <source>
        <dbReference type="EMBL" id="KAJ7380200.1"/>
    </source>
</evidence>
<sequence>MGATGNRANDQETQVDQLDTIITVEEESCQDASGRSSRGKVKRGKNYDINVSETRRRRRRGWFRRNKIAPADLSTAEEGRSGTNGRKHGAEPEIFENKPVEASNDHVILGFSETKDTFMQRQNGALALQSFATCARLNENFMRRTAWNPNEICDGSTSDNQTTASGPSFSTKMSNAWKGFKRGISRRGSRVTAEGEAGPSKEKAREKTNDSTDNNPKPRIQESRKYFRRKSKKGNSSKMPRNEPVGIQELGEDDSTFDRDLYMQINNLAVTHDSCQVASRDPFFAQEEIPSLSEVPIDYLAMNLGEEDCWKSTKGKSRLSSFFARFKRRRN</sequence>
<dbReference type="EMBL" id="MU826354">
    <property type="protein sequence ID" value="KAJ7380200.1"/>
    <property type="molecule type" value="Genomic_DNA"/>
</dbReference>
<organism evidence="2 3">
    <name type="scientific">Desmophyllum pertusum</name>
    <dbReference type="NCBI Taxonomy" id="174260"/>
    <lineage>
        <taxon>Eukaryota</taxon>
        <taxon>Metazoa</taxon>
        <taxon>Cnidaria</taxon>
        <taxon>Anthozoa</taxon>
        <taxon>Hexacorallia</taxon>
        <taxon>Scleractinia</taxon>
        <taxon>Caryophylliina</taxon>
        <taxon>Caryophylliidae</taxon>
        <taxon>Desmophyllum</taxon>
    </lineage>
</organism>
<gene>
    <name evidence="2" type="ORF">OS493_010912</name>
</gene>
<feature type="compositionally biased region" description="Basic residues" evidence="1">
    <location>
        <begin position="226"/>
        <end position="235"/>
    </location>
</feature>
<keyword evidence="3" id="KW-1185">Reference proteome</keyword>
<dbReference type="AlphaFoldDB" id="A0A9W9ZF56"/>
<dbReference type="Proteomes" id="UP001163046">
    <property type="component" value="Unassembled WGS sequence"/>
</dbReference>
<name>A0A9W9ZF56_9CNID</name>
<evidence type="ECO:0000313" key="3">
    <source>
        <dbReference type="Proteomes" id="UP001163046"/>
    </source>
</evidence>
<feature type="region of interest" description="Disordered" evidence="1">
    <location>
        <begin position="149"/>
        <end position="252"/>
    </location>
</feature>